<dbReference type="PANTHER" id="PTHR15954">
    <property type="entry name" value="VACUOLAR PROTEIN SORTING-ASSOCIATED PROTEIN 51 HOMOLOG"/>
    <property type="match status" value="1"/>
</dbReference>
<dbReference type="PANTHER" id="PTHR15954:SF4">
    <property type="entry name" value="VACUOLAR PROTEIN SORTING-ASSOCIATED PROTEIN 51 HOMOLOG"/>
    <property type="match status" value="1"/>
</dbReference>
<dbReference type="InterPro" id="IPR014812">
    <property type="entry name" value="Vps51"/>
</dbReference>
<accession>A0A9W8BB73</accession>
<reference evidence="3" key="1">
    <citation type="submission" date="2022-07" db="EMBL/GenBank/DDBJ databases">
        <title>Phylogenomic reconstructions and comparative analyses of Kickxellomycotina fungi.</title>
        <authorList>
            <person name="Reynolds N.K."/>
            <person name="Stajich J.E."/>
            <person name="Barry K."/>
            <person name="Grigoriev I.V."/>
            <person name="Crous P."/>
            <person name="Smith M.E."/>
        </authorList>
    </citation>
    <scope>NUCLEOTIDE SEQUENCE</scope>
    <source>
        <strain evidence="3">RSA 567</strain>
    </source>
</reference>
<dbReference type="GO" id="GO:0000938">
    <property type="term" value="C:GARP complex"/>
    <property type="evidence" value="ECO:0007669"/>
    <property type="project" value="TreeGrafter"/>
</dbReference>
<dbReference type="GO" id="GO:0005829">
    <property type="term" value="C:cytosol"/>
    <property type="evidence" value="ECO:0007669"/>
    <property type="project" value="GOC"/>
</dbReference>
<name>A0A9W8BB73_9FUNG</name>
<feature type="compositionally biased region" description="Polar residues" evidence="2">
    <location>
        <begin position="1030"/>
        <end position="1056"/>
    </location>
</feature>
<dbReference type="Pfam" id="PF08700">
    <property type="entry name" value="VPS51_Exo84_N"/>
    <property type="match status" value="1"/>
</dbReference>
<evidence type="ECO:0000313" key="3">
    <source>
        <dbReference type="EMBL" id="KAJ1983540.1"/>
    </source>
</evidence>
<feature type="region of interest" description="Disordered" evidence="2">
    <location>
        <begin position="924"/>
        <end position="998"/>
    </location>
</feature>
<organism evidence="3 4">
    <name type="scientific">Dimargaris verticillata</name>
    <dbReference type="NCBI Taxonomy" id="2761393"/>
    <lineage>
        <taxon>Eukaryota</taxon>
        <taxon>Fungi</taxon>
        <taxon>Fungi incertae sedis</taxon>
        <taxon>Zoopagomycota</taxon>
        <taxon>Kickxellomycotina</taxon>
        <taxon>Dimargaritomycetes</taxon>
        <taxon>Dimargaritales</taxon>
        <taxon>Dimargaritaceae</taxon>
        <taxon>Dimargaris</taxon>
    </lineage>
</organism>
<dbReference type="EMBL" id="JANBQB010000051">
    <property type="protein sequence ID" value="KAJ1983540.1"/>
    <property type="molecule type" value="Genomic_DNA"/>
</dbReference>
<dbReference type="OrthoDB" id="203678at2759"/>
<dbReference type="GO" id="GO:0048193">
    <property type="term" value="P:Golgi vesicle transport"/>
    <property type="evidence" value="ECO:0007669"/>
    <property type="project" value="TreeGrafter"/>
</dbReference>
<evidence type="ECO:0008006" key="5">
    <source>
        <dbReference type="Google" id="ProtNLM"/>
    </source>
</evidence>
<dbReference type="Proteomes" id="UP001151582">
    <property type="component" value="Unassembled WGS sequence"/>
</dbReference>
<comment type="similarity">
    <text evidence="1">Belongs to the VPS51 family.</text>
</comment>
<dbReference type="GO" id="GO:0032456">
    <property type="term" value="P:endocytic recycling"/>
    <property type="evidence" value="ECO:0007669"/>
    <property type="project" value="TreeGrafter"/>
</dbReference>
<dbReference type="AlphaFoldDB" id="A0A9W8BB73"/>
<protein>
    <recommendedName>
        <fullName evidence="5">Vacuolar protein sorting-associated protein 51 homolog</fullName>
    </recommendedName>
</protein>
<keyword evidence="4" id="KW-1185">Reference proteome</keyword>
<feature type="compositionally biased region" description="Polar residues" evidence="2">
    <location>
        <begin position="1"/>
        <end position="17"/>
    </location>
</feature>
<dbReference type="GO" id="GO:1990745">
    <property type="term" value="C:EARP complex"/>
    <property type="evidence" value="ECO:0007669"/>
    <property type="project" value="TreeGrafter"/>
</dbReference>
<feature type="region of interest" description="Disordered" evidence="2">
    <location>
        <begin position="1019"/>
        <end position="1104"/>
    </location>
</feature>
<sequence length="1245" mass="137229">MSTRTNSPRSSRASMLSPTRAPAAAGAQEALYDLNSARFEPRQYTRSLLRDQPLASLLQQTNRLHQEIKQLDGEMKTLVYENYSKFISATETIGQMKTDVVDMDTEMLKLKDKIQSVSAQATVLHASVQPSSAQVRRLGAVHQLLCKLQVLFDLPQTLRTCWETQDWARAVAYHRQTQPLFDHYRSLGVFISIEQECSNIMHRVKGALWDEVQSPMPGHPQAYAAAPNSPDIPAHLLPHLMASGSQELPPLAQGRKPSTSPRLAAQTHVNRIHRVARAAELLVQLDESEAARMWSSVLGIFSHEIHALLHCLVTDVDAHQLNDWAFLVQRLSTVEPTFDIDATQTAILTGPLASLTPHDDAQLYTSSPQPQPQPVEADSVATSVVGTSASASPALSDPSSLASAEPGVADVVLDKLFRASNLNHVFVVSLAEVIDSFSRCFLPSVTDTMDRSLTGVSRTSVLASDDKEQALVSLTQMVTQVVDKYTSFLTQLVRLPTFATLNHALPPIGAVAHFNHATVRAQRHIVPFLYHSRLLQIVDQEIHGLDALCTFARLNTIVDRLVTKYLASWVDMIFAVQTQELTSVLYSAMAAALPASEEEGHRTTELLTTDSESYVCPTDILAVFAYHNPHIESPLTLPSATGLPHTVPESSGSQPFFLANFAQVILQQPWSTNDLASLSRSASSESNGVPPRRSTTLLPLTDANLVALFTELRAWILRQLETEACPTLHKLLNVDLQYPSHPQGRRTLLKQLERGLGQFLEQLPVALSDLAITPGLHVNYPLVLLVMSRLCKEFDTILVPEVYRLFSFAFLPSTNLQLDDQRGLQIDMTSSVAGSPASGVACSSFNYDPKRLSLAWNHGMQKLLNRFIFVVTRAIMRAVRDAQQQYEGEQLSSVSPQQVSPVWLQIGLVWLPYMADQVQLVLSPHPTSTGGSERSKPHARPHPTGRNDTGDPSDRLQSLSGPRHSHYPSLGSRSRQVPGQIDMGASGFPPRLPSLTTDASHSLTNARFSSLTLNPLHRSYSNESHRHDSIQSNTYTRSRHPSLTTFTHHKLSSGSNGARGPGPLSATSPFSPDYPPVYSPSHISRSASHHDPAAASPSNPAALSLSSRTYSNLDPLHRHLISHIDKLFSDRLEVFGSEVPLDAAEIMTRVYRAVLKEIMERSRAQPSSFGRGVVRQTQLDVQFLKCVWQPAMDQDWVLATLADEWLASTVFRSIDPVLFDEPTLMSLVHDSLDQTKASSLHSPSD</sequence>
<dbReference type="GO" id="GO:0016020">
    <property type="term" value="C:membrane"/>
    <property type="evidence" value="ECO:0007669"/>
    <property type="project" value="TreeGrafter"/>
</dbReference>
<evidence type="ECO:0000256" key="1">
    <source>
        <dbReference type="ARBA" id="ARBA00006080"/>
    </source>
</evidence>
<gene>
    <name evidence="3" type="ORF">H4R34_001226</name>
</gene>
<comment type="caution">
    <text evidence="3">The sequence shown here is derived from an EMBL/GenBank/DDBJ whole genome shotgun (WGS) entry which is preliminary data.</text>
</comment>
<evidence type="ECO:0000313" key="4">
    <source>
        <dbReference type="Proteomes" id="UP001151582"/>
    </source>
</evidence>
<feature type="region of interest" description="Disordered" evidence="2">
    <location>
        <begin position="359"/>
        <end position="382"/>
    </location>
</feature>
<proteinExistence type="inferred from homology"/>
<feature type="region of interest" description="Disordered" evidence="2">
    <location>
        <begin position="1"/>
        <end position="22"/>
    </location>
</feature>
<dbReference type="GO" id="GO:0042147">
    <property type="term" value="P:retrograde transport, endosome to Golgi"/>
    <property type="evidence" value="ECO:0007669"/>
    <property type="project" value="TreeGrafter"/>
</dbReference>
<evidence type="ECO:0000256" key="2">
    <source>
        <dbReference type="SAM" id="MobiDB-lite"/>
    </source>
</evidence>
<dbReference type="GO" id="GO:0007030">
    <property type="term" value="P:Golgi organization"/>
    <property type="evidence" value="ECO:0007669"/>
    <property type="project" value="TreeGrafter"/>
</dbReference>
<feature type="compositionally biased region" description="Low complexity" evidence="2">
    <location>
        <begin position="1093"/>
        <end position="1104"/>
    </location>
</feature>